<name>A0ABR8CUE0_9NOST</name>
<keyword evidence="2" id="KW-1185">Reference proteome</keyword>
<evidence type="ECO:0000313" key="2">
    <source>
        <dbReference type="Proteomes" id="UP000607281"/>
    </source>
</evidence>
<organism evidence="1 2">
    <name type="scientific">Anabaena subtropica FACHB-260</name>
    <dbReference type="NCBI Taxonomy" id="2692884"/>
    <lineage>
        <taxon>Bacteria</taxon>
        <taxon>Bacillati</taxon>
        <taxon>Cyanobacteriota</taxon>
        <taxon>Cyanophyceae</taxon>
        <taxon>Nostocales</taxon>
        <taxon>Nostocaceae</taxon>
        <taxon>Anabaena</taxon>
    </lineage>
</organism>
<evidence type="ECO:0008006" key="3">
    <source>
        <dbReference type="Google" id="ProtNLM"/>
    </source>
</evidence>
<accession>A0ABR8CUE0</accession>
<dbReference type="Proteomes" id="UP000607281">
    <property type="component" value="Unassembled WGS sequence"/>
</dbReference>
<evidence type="ECO:0000313" key="1">
    <source>
        <dbReference type="EMBL" id="MBD2346801.1"/>
    </source>
</evidence>
<dbReference type="EMBL" id="JACJRF010000056">
    <property type="protein sequence ID" value="MBD2346801.1"/>
    <property type="molecule type" value="Genomic_DNA"/>
</dbReference>
<sequence length="94" mass="11016">MAKNWAIAIGVNQYDYLQPLNYAKRDAPTQQKSPLAWVETMQTILLSVVWAIIGRIEKPSLGLINRKTRQVEIYRQGKSLYQFNMKLHRKELLK</sequence>
<gene>
    <name evidence="1" type="ORF">H6G18_22030</name>
</gene>
<comment type="caution">
    <text evidence="1">The sequence shown here is derived from an EMBL/GenBank/DDBJ whole genome shotgun (WGS) entry which is preliminary data.</text>
</comment>
<proteinExistence type="predicted"/>
<protein>
    <recommendedName>
        <fullName evidence="3">Transposase</fullName>
    </recommendedName>
</protein>
<reference evidence="1 2" key="1">
    <citation type="journal article" date="2020" name="ISME J.">
        <title>Comparative genomics reveals insights into cyanobacterial evolution and habitat adaptation.</title>
        <authorList>
            <person name="Chen M.Y."/>
            <person name="Teng W.K."/>
            <person name="Zhao L."/>
            <person name="Hu C.X."/>
            <person name="Zhou Y.K."/>
            <person name="Han B.P."/>
            <person name="Song L.R."/>
            <person name="Shu W.S."/>
        </authorList>
    </citation>
    <scope>NUCLEOTIDE SEQUENCE [LARGE SCALE GENOMIC DNA]</scope>
    <source>
        <strain evidence="1 2">FACHB-260</strain>
    </source>
</reference>
<dbReference type="RefSeq" id="WP_190409238.1">
    <property type="nucleotide sequence ID" value="NZ_JACJRF010000056.1"/>
</dbReference>